<feature type="compositionally biased region" description="Low complexity" evidence="1">
    <location>
        <begin position="80"/>
        <end position="106"/>
    </location>
</feature>
<dbReference type="GO" id="GO:0044695">
    <property type="term" value="C:Dsc E3 ubiquitin ligase complex"/>
    <property type="evidence" value="ECO:0007669"/>
    <property type="project" value="InterPro"/>
</dbReference>
<keyword evidence="2" id="KW-1133">Transmembrane helix</keyword>
<dbReference type="EMBL" id="LFJN01000011">
    <property type="protein sequence ID" value="KPI40781.1"/>
    <property type="molecule type" value="Genomic_DNA"/>
</dbReference>
<dbReference type="GO" id="GO:0005783">
    <property type="term" value="C:endoplasmic reticulum"/>
    <property type="evidence" value="ECO:0007669"/>
    <property type="project" value="TreeGrafter"/>
</dbReference>
<dbReference type="InterPro" id="IPR019413">
    <property type="entry name" value="Dsc3_ub-like_dom"/>
</dbReference>
<dbReference type="Gene3D" id="3.10.20.90">
    <property type="entry name" value="Phosphatidylinositol 3-kinase Catalytic Subunit, Chain A, domain 1"/>
    <property type="match status" value="1"/>
</dbReference>
<evidence type="ECO:0000313" key="5">
    <source>
        <dbReference type="Proteomes" id="UP000038010"/>
    </source>
</evidence>
<evidence type="ECO:0000256" key="1">
    <source>
        <dbReference type="SAM" id="MobiDB-lite"/>
    </source>
</evidence>
<dbReference type="PANTHER" id="PTHR28049:SF1">
    <property type="entry name" value="DSC E3 UBIQUITIN LIGASE COMPLEX SUBUNIT 3"/>
    <property type="match status" value="1"/>
</dbReference>
<comment type="caution">
    <text evidence="4">The sequence shown here is derived from an EMBL/GenBank/DDBJ whole genome shotgun (WGS) entry which is preliminary data.</text>
</comment>
<organism evidence="4 5">
    <name type="scientific">Cyphellophora attinorum</name>
    <dbReference type="NCBI Taxonomy" id="1664694"/>
    <lineage>
        <taxon>Eukaryota</taxon>
        <taxon>Fungi</taxon>
        <taxon>Dikarya</taxon>
        <taxon>Ascomycota</taxon>
        <taxon>Pezizomycotina</taxon>
        <taxon>Eurotiomycetes</taxon>
        <taxon>Chaetothyriomycetidae</taxon>
        <taxon>Chaetothyriales</taxon>
        <taxon>Cyphellophoraceae</taxon>
        <taxon>Cyphellophora</taxon>
    </lineage>
</organism>
<keyword evidence="2" id="KW-0472">Membrane</keyword>
<evidence type="ECO:0000256" key="2">
    <source>
        <dbReference type="SAM" id="Phobius"/>
    </source>
</evidence>
<dbReference type="InterPro" id="IPR029071">
    <property type="entry name" value="Ubiquitin-like_domsf"/>
</dbReference>
<dbReference type="PANTHER" id="PTHR28049">
    <property type="entry name" value="TRANSMEMBRANE PROTEIN YOR223W"/>
    <property type="match status" value="1"/>
</dbReference>
<dbReference type="AlphaFoldDB" id="A0A0N0NMS0"/>
<dbReference type="VEuPathDB" id="FungiDB:AB675_10803"/>
<keyword evidence="5" id="KW-1185">Reference proteome</keyword>
<dbReference type="InterPro" id="IPR000626">
    <property type="entry name" value="Ubiquitin-like_dom"/>
</dbReference>
<reference evidence="4 5" key="1">
    <citation type="submission" date="2015-06" db="EMBL/GenBank/DDBJ databases">
        <title>Draft genome of the ant-associated black yeast Phialophora attae CBS 131958.</title>
        <authorList>
            <person name="Moreno L.F."/>
            <person name="Stielow B.J."/>
            <person name="de Hoog S."/>
            <person name="Vicente V.A."/>
            <person name="Weiss V.A."/>
            <person name="de Vries M."/>
            <person name="Cruz L.M."/>
            <person name="Souza E.M."/>
        </authorList>
    </citation>
    <scope>NUCLEOTIDE SEQUENCE [LARGE SCALE GENOMIC DNA]</scope>
    <source>
        <strain evidence="4 5">CBS 131958</strain>
    </source>
</reference>
<feature type="region of interest" description="Disordered" evidence="1">
    <location>
        <begin position="80"/>
        <end position="133"/>
    </location>
</feature>
<feature type="domain" description="Ubiquitin-like" evidence="3">
    <location>
        <begin position="15"/>
        <end position="78"/>
    </location>
</feature>
<keyword evidence="2" id="KW-0812">Transmembrane</keyword>
<evidence type="ECO:0000313" key="4">
    <source>
        <dbReference type="EMBL" id="KPI40781.1"/>
    </source>
</evidence>
<name>A0A0N0NMS0_9EURO</name>
<dbReference type="SUPFAM" id="SSF54236">
    <property type="entry name" value="Ubiquitin-like"/>
    <property type="match status" value="1"/>
</dbReference>
<dbReference type="InterPro" id="IPR045226">
    <property type="entry name" value="Dsc3"/>
</dbReference>
<accession>A0A0N0NMS0</accession>
<dbReference type="PROSITE" id="PS50053">
    <property type="entry name" value="UBIQUITIN_2"/>
    <property type="match status" value="1"/>
</dbReference>
<sequence>MSLAPPNDGATLDDLELTVRFSASLPDLPLSIPLSTQPNANTSTLKQLIRTHLPSDYKSRRIRLIYSGKALADDDVLATTLRRPVSRPPTRTSTPRPGTPLGPSTPIGTNSKGIPSAKAKGKKPIRDPITSPTPRIYIHCSIGDIVLTAAELAEEASRAAAAAAAASDSSPTIPTFQQHQQSLNPSARDRPPSPHGFDRLLTSGFTPTEVSSLRMQFLAIQAHTHTQDTMPSPTTMRALEDQWLDNSNAGGSASAAVLDPSSGDGSTALASSEESESGALDDMIYGTAMGFFWPLGCMMWLGRESGVWSARRRMAVVVGFLLNVGLGFVRVAG</sequence>
<dbReference type="Pfam" id="PF13373">
    <property type="entry name" value="Dsc3_C"/>
    <property type="match status" value="1"/>
</dbReference>
<dbReference type="RefSeq" id="XP_018000744.1">
    <property type="nucleotide sequence ID" value="XM_018139599.1"/>
</dbReference>
<evidence type="ECO:0000259" key="3">
    <source>
        <dbReference type="PROSITE" id="PS50053"/>
    </source>
</evidence>
<proteinExistence type="predicted"/>
<dbReference type="Proteomes" id="UP000038010">
    <property type="component" value="Unassembled WGS sequence"/>
</dbReference>
<dbReference type="GeneID" id="28731479"/>
<feature type="compositionally biased region" description="Basic and acidic residues" evidence="1">
    <location>
        <begin position="187"/>
        <end position="198"/>
    </location>
</feature>
<feature type="transmembrane region" description="Helical" evidence="2">
    <location>
        <begin position="314"/>
        <end position="332"/>
    </location>
</feature>
<dbReference type="Pfam" id="PF10302">
    <property type="entry name" value="Dsc3_N"/>
    <property type="match status" value="1"/>
</dbReference>
<dbReference type="OrthoDB" id="2556122at2759"/>
<feature type="region of interest" description="Disordered" evidence="1">
    <location>
        <begin position="168"/>
        <end position="203"/>
    </location>
</feature>
<feature type="compositionally biased region" description="Polar residues" evidence="1">
    <location>
        <begin position="171"/>
        <end position="185"/>
    </location>
</feature>
<protein>
    <recommendedName>
        <fullName evidence="3">Ubiquitin-like domain-containing protein</fullName>
    </recommendedName>
</protein>
<feature type="transmembrane region" description="Helical" evidence="2">
    <location>
        <begin position="283"/>
        <end position="302"/>
    </location>
</feature>
<dbReference type="InterPro" id="IPR025390">
    <property type="entry name" value="Dsc3_C"/>
</dbReference>
<feature type="region of interest" description="Disordered" evidence="1">
    <location>
        <begin position="250"/>
        <end position="273"/>
    </location>
</feature>
<gene>
    <name evidence="4" type="ORF">AB675_10803</name>
</gene>